<accession>A0A8E2DRA8</accession>
<dbReference type="InterPro" id="IPR027417">
    <property type="entry name" value="P-loop_NTPase"/>
</dbReference>
<proteinExistence type="predicted"/>
<dbReference type="AlphaFoldDB" id="A0A8E2DRA8"/>
<gene>
    <name evidence="6" type="ORF">OBBRIDRAFT_141771</name>
</gene>
<keyword evidence="3" id="KW-0347">Helicase</keyword>
<dbReference type="Pfam" id="PF13604">
    <property type="entry name" value="AAA_30"/>
    <property type="match status" value="1"/>
</dbReference>
<dbReference type="SUPFAM" id="SSF52540">
    <property type="entry name" value="P-loop containing nucleoside triphosphate hydrolases"/>
    <property type="match status" value="1"/>
</dbReference>
<protein>
    <submittedName>
        <fullName evidence="6">P-loop containing nucleoside triphosphate hydrolase protein</fullName>
    </submittedName>
</protein>
<dbReference type="GO" id="GO:0016787">
    <property type="term" value="F:hydrolase activity"/>
    <property type="evidence" value="ECO:0007669"/>
    <property type="project" value="UniProtKB-KW"/>
</dbReference>
<dbReference type="GO" id="GO:0043139">
    <property type="term" value="F:5'-3' DNA helicase activity"/>
    <property type="evidence" value="ECO:0007669"/>
    <property type="project" value="TreeGrafter"/>
</dbReference>
<keyword evidence="4" id="KW-0067">ATP-binding</keyword>
<evidence type="ECO:0000259" key="5">
    <source>
        <dbReference type="Pfam" id="PF13087"/>
    </source>
</evidence>
<dbReference type="Pfam" id="PF13087">
    <property type="entry name" value="AAA_12"/>
    <property type="match status" value="1"/>
</dbReference>
<feature type="domain" description="DNA2/NAM7 helicase-like C-terminal" evidence="5">
    <location>
        <begin position="570"/>
        <end position="699"/>
    </location>
</feature>
<evidence type="ECO:0000256" key="2">
    <source>
        <dbReference type="ARBA" id="ARBA00022801"/>
    </source>
</evidence>
<dbReference type="InterPro" id="IPR050534">
    <property type="entry name" value="Coronavir_polyprotein_1ab"/>
</dbReference>
<dbReference type="PANTHER" id="PTHR43788">
    <property type="entry name" value="DNA2/NAM7 HELICASE FAMILY MEMBER"/>
    <property type="match status" value="1"/>
</dbReference>
<name>A0A8E2DRA8_9APHY</name>
<keyword evidence="7" id="KW-1185">Reference proteome</keyword>
<dbReference type="OrthoDB" id="6513042at2759"/>
<dbReference type="PANTHER" id="PTHR43788:SF8">
    <property type="entry name" value="DNA-BINDING PROTEIN SMUBP-2"/>
    <property type="match status" value="1"/>
</dbReference>
<organism evidence="6 7">
    <name type="scientific">Obba rivulosa</name>
    <dbReference type="NCBI Taxonomy" id="1052685"/>
    <lineage>
        <taxon>Eukaryota</taxon>
        <taxon>Fungi</taxon>
        <taxon>Dikarya</taxon>
        <taxon>Basidiomycota</taxon>
        <taxon>Agaricomycotina</taxon>
        <taxon>Agaricomycetes</taxon>
        <taxon>Polyporales</taxon>
        <taxon>Gelatoporiaceae</taxon>
        <taxon>Obba</taxon>
    </lineage>
</organism>
<dbReference type="Proteomes" id="UP000250043">
    <property type="component" value="Unassembled WGS sequence"/>
</dbReference>
<reference evidence="6 7" key="1">
    <citation type="submission" date="2016-07" db="EMBL/GenBank/DDBJ databases">
        <title>Draft genome of the white-rot fungus Obba rivulosa 3A-2.</title>
        <authorList>
            <consortium name="DOE Joint Genome Institute"/>
            <person name="Miettinen O."/>
            <person name="Riley R."/>
            <person name="Acob R."/>
            <person name="Barry K."/>
            <person name="Cullen D."/>
            <person name="De Vries R."/>
            <person name="Hainaut M."/>
            <person name="Hatakka A."/>
            <person name="Henrissat B."/>
            <person name="Hilden K."/>
            <person name="Kuo R."/>
            <person name="Labutti K."/>
            <person name="Lipzen A."/>
            <person name="Makela M.R."/>
            <person name="Sandor L."/>
            <person name="Spatafora J.W."/>
            <person name="Grigoriev I.V."/>
            <person name="Hibbett D.S."/>
        </authorList>
    </citation>
    <scope>NUCLEOTIDE SEQUENCE [LARGE SCALE GENOMIC DNA]</scope>
    <source>
        <strain evidence="6 7">3A-2</strain>
    </source>
</reference>
<evidence type="ECO:0000256" key="3">
    <source>
        <dbReference type="ARBA" id="ARBA00022806"/>
    </source>
</evidence>
<evidence type="ECO:0000256" key="1">
    <source>
        <dbReference type="ARBA" id="ARBA00022741"/>
    </source>
</evidence>
<dbReference type="GO" id="GO:0005524">
    <property type="term" value="F:ATP binding"/>
    <property type="evidence" value="ECO:0007669"/>
    <property type="project" value="UniProtKB-KW"/>
</dbReference>
<evidence type="ECO:0000313" key="6">
    <source>
        <dbReference type="EMBL" id="OCH94374.1"/>
    </source>
</evidence>
<dbReference type="EMBL" id="KV722344">
    <property type="protein sequence ID" value="OCH94374.1"/>
    <property type="molecule type" value="Genomic_DNA"/>
</dbReference>
<dbReference type="InterPro" id="IPR041679">
    <property type="entry name" value="DNA2/NAM7-like_C"/>
</dbReference>
<dbReference type="CDD" id="cd17934">
    <property type="entry name" value="DEXXQc_Upf1-like"/>
    <property type="match status" value="1"/>
</dbReference>
<sequence>MSALQDRTIMQQLVDQPNPHINLRFKLESALTNEAVEEVIRGGSSESNRPIPVGVAPAYTQTGRLAAVAIATRTEVLVVQFHSKLKSGDTSKSGKELLQREILCHADCLIFTFDLNDLATSLFRDHHLRLTNGIDIQSVCPGQDRRPLTAIEFAVGDRVPLNKENIESVFAKRDWEPSDKPRMNAMAFQAWMASYVARIDDMEARFQNIPRVNTQDMDETRLALLAQVNRGDQRLASKKPTAIVNEFDSTMVRNRNVQVKASRYQTRFQKTNLEIKVRDNASGAEYMMHGRTADVSGRSASIRANMSLEGKTITSFITADDRPTNLESRKAQSTLHALQGKEHIFVNPFLNFIWFRDDDFTWPEAWTPVSDIPICSQRPLNDSQLTAVEHMLTMSDDTRITMIHGPPGTGKTTVIAAYVTSAIAAGMGGIWLVAQSNVAVKNIAEKLADVGFLQWRLLVSNDFHMDWHEHHYQSLSQNVICSNEFKTPKSYIQECPVILCTLSMLSNHFLYKFTSQNPIQSLVIDEASQIALSDYIPTFTQISTLRKVCFIGDNKQLPPFGQEEIEDIQSIFEVSHLHSNAILLNVQYRMPPQIGDIISDAVYNGQLQSNPLHPVKDDQHACYFVDIEQDQEIQDLFSYKNYAQCKVILQLAARLQSEGKSYRIITPYEAQRNLLENQIKCIGLQWQNKCFNVDSFQGKCLQLNTLYCTNARQAMRMIILLFHLFAPRL</sequence>
<dbReference type="Gene3D" id="3.40.50.300">
    <property type="entry name" value="P-loop containing nucleotide triphosphate hydrolases"/>
    <property type="match status" value="2"/>
</dbReference>
<keyword evidence="2 6" id="KW-0378">Hydrolase</keyword>
<evidence type="ECO:0000313" key="7">
    <source>
        <dbReference type="Proteomes" id="UP000250043"/>
    </source>
</evidence>
<evidence type="ECO:0000256" key="4">
    <source>
        <dbReference type="ARBA" id="ARBA00022840"/>
    </source>
</evidence>
<keyword evidence="1" id="KW-0547">Nucleotide-binding</keyword>